<protein>
    <recommendedName>
        <fullName evidence="3">Secreted protein</fullName>
    </recommendedName>
</protein>
<dbReference type="EMBL" id="JAPWTJ010000297">
    <property type="protein sequence ID" value="KAJ8979995.1"/>
    <property type="molecule type" value="Genomic_DNA"/>
</dbReference>
<keyword evidence="2" id="KW-1185">Reference proteome</keyword>
<proteinExistence type="predicted"/>
<name>A0ABQ9JPL1_9CUCU</name>
<sequence>MGASDDSVLKCMLPTEDLEPVAPLVECVPSPSSMETLEPVASLLECVPSPPPLKDFEPIASTSAAP</sequence>
<comment type="caution">
    <text evidence="1">The sequence shown here is derived from an EMBL/GenBank/DDBJ whole genome shotgun (WGS) entry which is preliminary data.</text>
</comment>
<organism evidence="1 2">
    <name type="scientific">Molorchus minor</name>
    <dbReference type="NCBI Taxonomy" id="1323400"/>
    <lineage>
        <taxon>Eukaryota</taxon>
        <taxon>Metazoa</taxon>
        <taxon>Ecdysozoa</taxon>
        <taxon>Arthropoda</taxon>
        <taxon>Hexapoda</taxon>
        <taxon>Insecta</taxon>
        <taxon>Pterygota</taxon>
        <taxon>Neoptera</taxon>
        <taxon>Endopterygota</taxon>
        <taxon>Coleoptera</taxon>
        <taxon>Polyphaga</taxon>
        <taxon>Cucujiformia</taxon>
        <taxon>Chrysomeloidea</taxon>
        <taxon>Cerambycidae</taxon>
        <taxon>Lamiinae</taxon>
        <taxon>Monochamini</taxon>
        <taxon>Molorchus</taxon>
    </lineage>
</organism>
<evidence type="ECO:0000313" key="1">
    <source>
        <dbReference type="EMBL" id="KAJ8979995.1"/>
    </source>
</evidence>
<evidence type="ECO:0008006" key="3">
    <source>
        <dbReference type="Google" id="ProtNLM"/>
    </source>
</evidence>
<feature type="non-terminal residue" evidence="1">
    <location>
        <position position="66"/>
    </location>
</feature>
<evidence type="ECO:0000313" key="2">
    <source>
        <dbReference type="Proteomes" id="UP001162164"/>
    </source>
</evidence>
<dbReference type="Proteomes" id="UP001162164">
    <property type="component" value="Unassembled WGS sequence"/>
</dbReference>
<accession>A0ABQ9JPL1</accession>
<reference evidence="1" key="1">
    <citation type="journal article" date="2023" name="Insect Mol. Biol.">
        <title>Genome sequencing provides insights into the evolution of gene families encoding plant cell wall-degrading enzymes in longhorned beetles.</title>
        <authorList>
            <person name="Shin N.R."/>
            <person name="Okamura Y."/>
            <person name="Kirsch R."/>
            <person name="Pauchet Y."/>
        </authorList>
    </citation>
    <scope>NUCLEOTIDE SEQUENCE</scope>
    <source>
        <strain evidence="1">MMC_N1</strain>
    </source>
</reference>
<gene>
    <name evidence="1" type="ORF">NQ317_016658</name>
</gene>